<evidence type="ECO:0000256" key="5">
    <source>
        <dbReference type="ARBA" id="ARBA00022691"/>
    </source>
</evidence>
<dbReference type="PANTHER" id="PTHR23417:SF14">
    <property type="entry name" value="PENTACOTRIPEPTIDE-REPEAT REGION OF PRORP DOMAIN-CONTAINING PROTEIN"/>
    <property type="match status" value="1"/>
</dbReference>
<evidence type="ECO:0000256" key="4">
    <source>
        <dbReference type="ARBA" id="ARBA00022679"/>
    </source>
</evidence>
<feature type="binding site" evidence="9">
    <location>
        <position position="110"/>
    </location>
    <ligand>
        <name>S-adenosyl-L-methionine</name>
        <dbReference type="ChEBI" id="CHEBI:59789"/>
    </ligand>
</feature>
<dbReference type="NCBIfam" id="TIGR00091">
    <property type="entry name" value="tRNA (guanosine(46)-N7)-methyltransferase TrmB"/>
    <property type="match status" value="1"/>
</dbReference>
<dbReference type="FunFam" id="3.40.50.150:FF:000035">
    <property type="entry name" value="tRNA (guanine-N(7)-)-methyltransferase"/>
    <property type="match status" value="1"/>
</dbReference>
<sequence length="278" mass="30175">MKPNNPANPSADTPATPSVNTSDTPADSSASAPATAPVSSETQAALASTAHAPNSPGATHIRSFVHRRGHITQGQLAALERLMGEWSIPYTPRRLDPAAAFGRQAPTVLEIGFGMGETTEKIALARPDDNFLGVEVFNAGVGSLLRRIEDSKITNLRIIQHDAVEVVRDMIAPDSLAGVHVYFPDPWPKKRHHKRRLLQPAFVSLLASRIAPGGYIHCATDWEDYAVQMLEVLGGEPLLANTADGYAPRPDYRPLTKFETRGLRLGHGVWDLIFKRVA</sequence>
<dbReference type="GO" id="GO:0008176">
    <property type="term" value="F:tRNA (guanine(46)-N7)-methyltransferase activity"/>
    <property type="evidence" value="ECO:0007669"/>
    <property type="project" value="UniProtKB-UniRule"/>
</dbReference>
<dbReference type="InterPro" id="IPR003358">
    <property type="entry name" value="tRNA_(Gua-N-7)_MeTrfase_Trmb"/>
</dbReference>
<comment type="function">
    <text evidence="2 9">Catalyzes the formation of N(7)-methylguanine at position 46 (m7G46) in tRNA.</text>
</comment>
<feature type="binding site" evidence="9">
    <location>
        <begin position="256"/>
        <end position="259"/>
    </location>
    <ligand>
        <name>substrate</name>
    </ligand>
</feature>
<evidence type="ECO:0000313" key="11">
    <source>
        <dbReference type="EMBL" id="KNE28900.1"/>
    </source>
</evidence>
<evidence type="ECO:0000256" key="6">
    <source>
        <dbReference type="ARBA" id="ARBA00022694"/>
    </source>
</evidence>
<evidence type="ECO:0000256" key="7">
    <source>
        <dbReference type="ARBA" id="ARBA00060552"/>
    </source>
</evidence>
<feature type="compositionally biased region" description="Polar residues" evidence="10">
    <location>
        <begin position="1"/>
        <end position="20"/>
    </location>
</feature>
<evidence type="ECO:0000256" key="10">
    <source>
        <dbReference type="SAM" id="MobiDB-lite"/>
    </source>
</evidence>
<feature type="compositionally biased region" description="Low complexity" evidence="10">
    <location>
        <begin position="21"/>
        <end position="40"/>
    </location>
</feature>
<evidence type="ECO:0000256" key="8">
    <source>
        <dbReference type="ARBA" id="ARBA00060767"/>
    </source>
</evidence>
<dbReference type="PANTHER" id="PTHR23417">
    <property type="entry name" value="3-DEOXY-D-MANNO-OCTULOSONIC-ACID TRANSFERASE/TRNA GUANINE-N 7 - -METHYLTRANSFERASE"/>
    <property type="match status" value="1"/>
</dbReference>
<dbReference type="InterPro" id="IPR055361">
    <property type="entry name" value="tRNA_methyltr_TrmB_bact"/>
</dbReference>
<feature type="region of interest" description="Disordered" evidence="10">
    <location>
        <begin position="1"/>
        <end position="59"/>
    </location>
</feature>
<feature type="binding site" evidence="9">
    <location>
        <position position="189"/>
    </location>
    <ligand>
        <name>substrate</name>
    </ligand>
</feature>
<comment type="caution">
    <text evidence="11">The sequence shown here is derived from an EMBL/GenBank/DDBJ whole genome shotgun (WGS) entry which is preliminary data.</text>
</comment>
<dbReference type="AlphaFoldDB" id="A0AAW3I7W1"/>
<organism evidence="11 12">
    <name type="scientific">Achromobacter spanius</name>
    <dbReference type="NCBI Taxonomy" id="217203"/>
    <lineage>
        <taxon>Bacteria</taxon>
        <taxon>Pseudomonadati</taxon>
        <taxon>Pseudomonadota</taxon>
        <taxon>Betaproteobacteria</taxon>
        <taxon>Burkholderiales</taxon>
        <taxon>Alcaligenaceae</taxon>
        <taxon>Achromobacter</taxon>
    </lineage>
</organism>
<dbReference type="GO" id="GO:0043527">
    <property type="term" value="C:tRNA methyltransferase complex"/>
    <property type="evidence" value="ECO:0007669"/>
    <property type="project" value="TreeGrafter"/>
</dbReference>
<evidence type="ECO:0000256" key="2">
    <source>
        <dbReference type="ARBA" id="ARBA00003015"/>
    </source>
</evidence>
<dbReference type="HAMAP" id="MF_01057">
    <property type="entry name" value="tRNA_methyltr_TrmB"/>
    <property type="match status" value="1"/>
</dbReference>
<proteinExistence type="inferred from homology"/>
<dbReference type="PROSITE" id="PS51625">
    <property type="entry name" value="SAM_MT_TRMB"/>
    <property type="match status" value="1"/>
</dbReference>
<protein>
    <recommendedName>
        <fullName evidence="9">tRNA (guanine-N(7)-)-methyltransferase</fullName>
        <ecNumber evidence="9">2.1.1.33</ecNumber>
    </recommendedName>
    <alternativeName>
        <fullName evidence="9">tRNA (guanine(46)-N(7))-methyltransferase</fullName>
    </alternativeName>
    <alternativeName>
        <fullName evidence="9">tRNA(m7G46)-methyltransferase</fullName>
    </alternativeName>
</protein>
<gene>
    <name evidence="9" type="primary">trmB</name>
    <name evidence="11" type="ORF">AFM18_05060</name>
</gene>
<evidence type="ECO:0000313" key="12">
    <source>
        <dbReference type="Proteomes" id="UP000037511"/>
    </source>
</evidence>
<keyword evidence="4 9" id="KW-0808">Transferase</keyword>
<dbReference type="EC" id="2.1.1.33" evidence="9"/>
<keyword evidence="5 9" id="KW-0949">S-adenosyl-L-methionine</keyword>
<dbReference type="Proteomes" id="UP000037511">
    <property type="component" value="Unassembled WGS sequence"/>
</dbReference>
<comment type="similarity">
    <text evidence="8 9">Belongs to the class I-like SAM-binding methyltransferase superfamily. TrmB family.</text>
</comment>
<dbReference type="SUPFAM" id="SSF53335">
    <property type="entry name" value="S-adenosyl-L-methionine-dependent methyltransferases"/>
    <property type="match status" value="1"/>
</dbReference>
<evidence type="ECO:0000256" key="3">
    <source>
        <dbReference type="ARBA" id="ARBA00022603"/>
    </source>
</evidence>
<feature type="binding site" evidence="9">
    <location>
        <position position="162"/>
    </location>
    <ligand>
        <name>S-adenosyl-L-methionine</name>
        <dbReference type="ChEBI" id="CHEBI:59789"/>
    </ligand>
</feature>
<comment type="caution">
    <text evidence="9">Lacks conserved residue(s) required for the propagation of feature annotation.</text>
</comment>
<reference evidence="11 12" key="1">
    <citation type="submission" date="2015-07" db="EMBL/GenBank/DDBJ databases">
        <title>Draft genome of Achromobacter spanius.</title>
        <authorList>
            <person name="Wang X."/>
        </authorList>
    </citation>
    <scope>NUCLEOTIDE SEQUENCE [LARGE SCALE GENOMIC DNA]</scope>
    <source>
        <strain evidence="11 12">CGMCC9173</strain>
    </source>
</reference>
<dbReference type="InterPro" id="IPR029063">
    <property type="entry name" value="SAM-dependent_MTases_sf"/>
</dbReference>
<evidence type="ECO:0000256" key="1">
    <source>
        <dbReference type="ARBA" id="ARBA00000142"/>
    </source>
</evidence>
<feature type="binding site" evidence="9">
    <location>
        <position position="221"/>
    </location>
    <ligand>
        <name>substrate</name>
    </ligand>
</feature>
<feature type="binding site" evidence="9">
    <location>
        <position position="135"/>
    </location>
    <ligand>
        <name>S-adenosyl-L-methionine</name>
        <dbReference type="ChEBI" id="CHEBI:59789"/>
    </ligand>
</feature>
<feature type="binding site" evidence="9">
    <location>
        <position position="185"/>
    </location>
    <ligand>
        <name>S-adenosyl-L-methionine</name>
        <dbReference type="ChEBI" id="CHEBI:59789"/>
    </ligand>
</feature>
<dbReference type="Pfam" id="PF02390">
    <property type="entry name" value="Methyltransf_4"/>
    <property type="match status" value="1"/>
</dbReference>
<keyword evidence="6 9" id="KW-0819">tRNA processing</keyword>
<comment type="pathway">
    <text evidence="7 9">tRNA modification; N(7)-methylguanine-tRNA biosynthesis.</text>
</comment>
<comment type="catalytic activity">
    <reaction evidence="1 9">
        <text>guanosine(46) in tRNA + S-adenosyl-L-methionine = N(7)-methylguanosine(46) in tRNA + S-adenosyl-L-homocysteine</text>
        <dbReference type="Rhea" id="RHEA:42708"/>
        <dbReference type="Rhea" id="RHEA-COMP:10188"/>
        <dbReference type="Rhea" id="RHEA-COMP:10189"/>
        <dbReference type="ChEBI" id="CHEBI:57856"/>
        <dbReference type="ChEBI" id="CHEBI:59789"/>
        <dbReference type="ChEBI" id="CHEBI:74269"/>
        <dbReference type="ChEBI" id="CHEBI:74480"/>
        <dbReference type="EC" id="2.1.1.33"/>
    </reaction>
</comment>
<dbReference type="Gene3D" id="3.40.50.150">
    <property type="entry name" value="Vaccinia Virus protein VP39"/>
    <property type="match status" value="1"/>
</dbReference>
<name>A0AAW3I7W1_9BURK</name>
<dbReference type="RefSeq" id="WP_050445697.1">
    <property type="nucleotide sequence ID" value="NZ_CP034689.1"/>
</dbReference>
<accession>A0AAW3I7W1</accession>
<keyword evidence="3 9" id="KW-0489">Methyltransferase</keyword>
<evidence type="ECO:0000256" key="9">
    <source>
        <dbReference type="HAMAP-Rule" id="MF_01057"/>
    </source>
</evidence>
<dbReference type="EMBL" id="LGVG01000004">
    <property type="protein sequence ID" value="KNE28900.1"/>
    <property type="molecule type" value="Genomic_DNA"/>
</dbReference>